<comment type="subcellular location">
    <subcellularLocation>
        <location evidence="1">Membrane</location>
        <topology evidence="1">Multi-pass membrane protein</topology>
    </subcellularLocation>
</comment>
<reference evidence="6 7" key="1">
    <citation type="submission" date="2019-03" db="EMBL/GenBank/DDBJ databases">
        <title>Complete Genome Sequence of Allofrancisella frigidaquae Strain SYSU 10HL1970 Isolated from Water-Cooling Systems in China.</title>
        <authorList>
            <person name="Ohrman C."/>
            <person name="Uneklint I."/>
            <person name="Sjodin A."/>
        </authorList>
    </citation>
    <scope>NUCLEOTIDE SEQUENCE [LARGE SCALE GENOMIC DNA]</scope>
    <source>
        <strain evidence="6 7">SYSU 10HL1970</strain>
    </source>
</reference>
<dbReference type="Pfam" id="PF02600">
    <property type="entry name" value="DsbB"/>
    <property type="match status" value="1"/>
</dbReference>
<dbReference type="InterPro" id="IPR003752">
    <property type="entry name" value="DiS_bond_form_DsbB/BdbC"/>
</dbReference>
<evidence type="ECO:0000313" key="6">
    <source>
        <dbReference type="EMBL" id="QIV95026.1"/>
    </source>
</evidence>
<evidence type="ECO:0000256" key="4">
    <source>
        <dbReference type="ARBA" id="ARBA00023136"/>
    </source>
</evidence>
<name>A0A6M3HZC9_9GAMM</name>
<dbReference type="EMBL" id="CP038017">
    <property type="protein sequence ID" value="QIV95026.1"/>
    <property type="molecule type" value="Genomic_DNA"/>
</dbReference>
<dbReference type="GO" id="GO:0016020">
    <property type="term" value="C:membrane"/>
    <property type="evidence" value="ECO:0007669"/>
    <property type="project" value="UniProtKB-SubCell"/>
</dbReference>
<keyword evidence="7" id="KW-1185">Reference proteome</keyword>
<dbReference type="AlphaFoldDB" id="A0A6M3HZC9"/>
<dbReference type="InterPro" id="IPR023380">
    <property type="entry name" value="DsbB-like_sf"/>
</dbReference>
<feature type="transmembrane region" description="Helical" evidence="5">
    <location>
        <begin position="39"/>
        <end position="57"/>
    </location>
</feature>
<evidence type="ECO:0000256" key="5">
    <source>
        <dbReference type="SAM" id="Phobius"/>
    </source>
</evidence>
<dbReference type="Gene3D" id="1.20.1550.10">
    <property type="entry name" value="DsbB-like"/>
    <property type="match status" value="1"/>
</dbReference>
<protein>
    <submittedName>
        <fullName evidence="6">Disulfide bond formation protein B</fullName>
    </submittedName>
</protein>
<accession>A0A6M3HZC9</accession>
<proteinExistence type="predicted"/>
<keyword evidence="3 5" id="KW-1133">Transmembrane helix</keyword>
<dbReference type="GO" id="GO:0015035">
    <property type="term" value="F:protein-disulfide reductase activity"/>
    <property type="evidence" value="ECO:0007669"/>
    <property type="project" value="InterPro"/>
</dbReference>
<dbReference type="SUPFAM" id="SSF158442">
    <property type="entry name" value="DsbB-like"/>
    <property type="match status" value="1"/>
</dbReference>
<feature type="transmembrane region" description="Helical" evidence="5">
    <location>
        <begin position="7"/>
        <end position="33"/>
    </location>
</feature>
<evidence type="ECO:0000256" key="1">
    <source>
        <dbReference type="ARBA" id="ARBA00004141"/>
    </source>
</evidence>
<organism evidence="6 7">
    <name type="scientific">Allofrancisella frigidaquae</name>
    <dbReference type="NCBI Taxonomy" id="1085644"/>
    <lineage>
        <taxon>Bacteria</taxon>
        <taxon>Pseudomonadati</taxon>
        <taxon>Pseudomonadota</taxon>
        <taxon>Gammaproteobacteria</taxon>
        <taxon>Thiotrichales</taxon>
        <taxon>Francisellaceae</taxon>
        <taxon>Allofrancisella</taxon>
    </lineage>
</organism>
<feature type="transmembrane region" description="Helical" evidence="5">
    <location>
        <begin position="137"/>
        <end position="161"/>
    </location>
</feature>
<gene>
    <name evidence="6" type="ORF">E3E15_06580</name>
</gene>
<evidence type="ECO:0000313" key="7">
    <source>
        <dbReference type="Proteomes" id="UP000503320"/>
    </source>
</evidence>
<evidence type="ECO:0000256" key="2">
    <source>
        <dbReference type="ARBA" id="ARBA00022692"/>
    </source>
</evidence>
<evidence type="ECO:0000256" key="3">
    <source>
        <dbReference type="ARBA" id="ARBA00022989"/>
    </source>
</evidence>
<keyword evidence="2 5" id="KW-0812">Transmembrane</keyword>
<keyword evidence="4 5" id="KW-0472">Membrane</keyword>
<feature type="transmembrane region" description="Helical" evidence="5">
    <location>
        <begin position="64"/>
        <end position="84"/>
    </location>
</feature>
<dbReference type="KEGG" id="afri:E3E15_06580"/>
<dbReference type="Proteomes" id="UP000503320">
    <property type="component" value="Chromosome"/>
</dbReference>
<dbReference type="RefSeq" id="WP_172107049.1">
    <property type="nucleotide sequence ID" value="NZ_CP038017.1"/>
</dbReference>
<sequence length="166" mass="18641">MKRFDNLIFPINTLVCTLAIITTVFTIIVLNWKPCPMCLLQQFSVITVAIFSILGWVKKKPVIFSLIIRIIIFAVIIAGLYVAAYQTYIQYFSINASTYDSSCGMLDNTLIIQATKAFTGAVENCSDISEEISGISLAVYSLMFFTSLLIINTISFFMILFKKVEK</sequence>
<dbReference type="GO" id="GO:0006457">
    <property type="term" value="P:protein folding"/>
    <property type="evidence" value="ECO:0007669"/>
    <property type="project" value="InterPro"/>
</dbReference>